<name>A0AAW2ZJG8_9EUKA</name>
<keyword evidence="2" id="KW-0472">Membrane</keyword>
<gene>
    <name evidence="3" type="ORF">AKO1_010503</name>
</gene>
<feature type="compositionally biased region" description="Acidic residues" evidence="1">
    <location>
        <begin position="17"/>
        <end position="33"/>
    </location>
</feature>
<evidence type="ECO:0000313" key="3">
    <source>
        <dbReference type="EMBL" id="KAL0489484.1"/>
    </source>
</evidence>
<feature type="compositionally biased region" description="Low complexity" evidence="1">
    <location>
        <begin position="7"/>
        <end position="16"/>
    </location>
</feature>
<comment type="caution">
    <text evidence="3">The sequence shown here is derived from an EMBL/GenBank/DDBJ whole genome shotgun (WGS) entry which is preliminary data.</text>
</comment>
<sequence>MADDESSWSVNSSYGSESEENEEELSTDQDETLNETKELELTREEEQDLNRTALNTIFEEYKLRDDSVSGVIMSLIPSVRTGIIFLMLCILYTLYNEELEFLKPKNIADVWSNLMSKHKHV</sequence>
<feature type="region of interest" description="Disordered" evidence="1">
    <location>
        <begin position="1"/>
        <end position="47"/>
    </location>
</feature>
<accession>A0AAW2ZJG8</accession>
<dbReference type="Proteomes" id="UP001431209">
    <property type="component" value="Unassembled WGS sequence"/>
</dbReference>
<feature type="compositionally biased region" description="Basic and acidic residues" evidence="1">
    <location>
        <begin position="34"/>
        <end position="44"/>
    </location>
</feature>
<proteinExistence type="predicted"/>
<evidence type="ECO:0000256" key="2">
    <source>
        <dbReference type="SAM" id="Phobius"/>
    </source>
</evidence>
<reference evidence="3 4" key="1">
    <citation type="submission" date="2024-03" db="EMBL/GenBank/DDBJ databases">
        <title>The Acrasis kona genome and developmental transcriptomes reveal deep origins of eukaryotic multicellular pathways.</title>
        <authorList>
            <person name="Sheikh S."/>
            <person name="Fu C.-J."/>
            <person name="Brown M.W."/>
            <person name="Baldauf S.L."/>
        </authorList>
    </citation>
    <scope>NUCLEOTIDE SEQUENCE [LARGE SCALE GENOMIC DNA]</scope>
    <source>
        <strain evidence="3 4">ATCC MYA-3509</strain>
    </source>
</reference>
<keyword evidence="2" id="KW-0812">Transmembrane</keyword>
<evidence type="ECO:0000313" key="4">
    <source>
        <dbReference type="Proteomes" id="UP001431209"/>
    </source>
</evidence>
<feature type="transmembrane region" description="Helical" evidence="2">
    <location>
        <begin position="71"/>
        <end position="95"/>
    </location>
</feature>
<keyword evidence="2" id="KW-1133">Transmembrane helix</keyword>
<keyword evidence="4" id="KW-1185">Reference proteome</keyword>
<dbReference type="EMBL" id="JAOPGA020001561">
    <property type="protein sequence ID" value="KAL0489484.1"/>
    <property type="molecule type" value="Genomic_DNA"/>
</dbReference>
<organism evidence="3 4">
    <name type="scientific">Acrasis kona</name>
    <dbReference type="NCBI Taxonomy" id="1008807"/>
    <lineage>
        <taxon>Eukaryota</taxon>
        <taxon>Discoba</taxon>
        <taxon>Heterolobosea</taxon>
        <taxon>Tetramitia</taxon>
        <taxon>Eutetramitia</taxon>
        <taxon>Acrasidae</taxon>
        <taxon>Acrasis</taxon>
    </lineage>
</organism>
<dbReference type="AlphaFoldDB" id="A0AAW2ZJG8"/>
<evidence type="ECO:0000256" key="1">
    <source>
        <dbReference type="SAM" id="MobiDB-lite"/>
    </source>
</evidence>
<protein>
    <submittedName>
        <fullName evidence="3">Agmatine deiminase</fullName>
    </submittedName>
</protein>